<organism evidence="5 6">
    <name type="scientific">Flavobacterium potami</name>
    <dbReference type="NCBI Taxonomy" id="2872310"/>
    <lineage>
        <taxon>Bacteria</taxon>
        <taxon>Pseudomonadati</taxon>
        <taxon>Bacteroidota</taxon>
        <taxon>Flavobacteriia</taxon>
        <taxon>Flavobacteriales</taxon>
        <taxon>Flavobacteriaceae</taxon>
        <taxon>Flavobacterium</taxon>
    </lineage>
</organism>
<dbReference type="Gene3D" id="3.40.50.2300">
    <property type="match status" value="2"/>
</dbReference>
<dbReference type="Pfam" id="PF00356">
    <property type="entry name" value="LacI"/>
    <property type="match status" value="1"/>
</dbReference>
<dbReference type="SUPFAM" id="SSF47413">
    <property type="entry name" value="lambda repressor-like DNA-binding domains"/>
    <property type="match status" value="1"/>
</dbReference>
<dbReference type="InterPro" id="IPR001761">
    <property type="entry name" value="Peripla_BP/Lac1_sug-bd_dom"/>
</dbReference>
<dbReference type="RefSeq" id="WP_223710824.1">
    <property type="nucleotide sequence ID" value="NZ_JAINUY010000009.1"/>
</dbReference>
<reference evidence="5 6" key="1">
    <citation type="journal article" date="2023" name="Antonie Van Leeuwenhoek">
        <title>Flavobacterium potami sp. nov., a multi-metal resistance genes harbouring bacterium isolated from shallow river silt.</title>
        <authorList>
            <person name="Li S."/>
            <person name="Mao S."/>
            <person name="Mu W."/>
            <person name="Guo B."/>
            <person name="Li C."/>
            <person name="Zhu Q."/>
            <person name="Hou X."/>
            <person name="Zhao Y."/>
            <person name="Wei S."/>
            <person name="Liu H."/>
            <person name="Liu A."/>
        </authorList>
    </citation>
    <scope>NUCLEOTIDE SEQUENCE [LARGE SCALE GENOMIC DNA]</scope>
    <source>
        <strain evidence="5 6">17A</strain>
    </source>
</reference>
<dbReference type="GO" id="GO:0000976">
    <property type="term" value="F:transcription cis-regulatory region binding"/>
    <property type="evidence" value="ECO:0007669"/>
    <property type="project" value="TreeGrafter"/>
</dbReference>
<dbReference type="AlphaFoldDB" id="A0A9X1KRZ7"/>
<dbReference type="Proteomes" id="UP001139366">
    <property type="component" value="Unassembled WGS sequence"/>
</dbReference>
<dbReference type="SMART" id="SM00354">
    <property type="entry name" value="HTH_LACI"/>
    <property type="match status" value="1"/>
</dbReference>
<gene>
    <name evidence="5" type="ORF">K6T82_22140</name>
</gene>
<evidence type="ECO:0000259" key="4">
    <source>
        <dbReference type="PROSITE" id="PS50932"/>
    </source>
</evidence>
<keyword evidence="3" id="KW-0804">Transcription</keyword>
<keyword evidence="1" id="KW-0805">Transcription regulation</keyword>
<accession>A0A9X1KRZ7</accession>
<dbReference type="SUPFAM" id="SSF53822">
    <property type="entry name" value="Periplasmic binding protein-like I"/>
    <property type="match status" value="1"/>
</dbReference>
<sequence length="344" mass="39304">MKKKPVSIRNIAEELKISVTTVSFVLNGKAKEKHISKELTKKVLDYAKLINYRPNQVAQSLRTGKSKLLVFMVEDISNNFFSQLARIFEDIAYEKGYKVIFCSNENDDDKANELITLFSFRQVDGFIIVPSPGIRDTIENLVKDNIPVILLDRFYEGLDCNSVVIDNEQASFDATQHLIDNKFKNICFISTASDQSQMYGRLHGYEKAVEVNGLEPHILQIPFNEIIKGKGKEYIKKFFEQNKDLDAVFFSTNYLAQSGLEVLKETNQNLIKDLGLIAFDDNDMFKIYDPTITSVAQPLVEISTKLMEVMLPLLKKKDISETTHQKIVLKTELIIRESSLVKQK</sequence>
<protein>
    <submittedName>
        <fullName evidence="5">LacI family transcriptional regulator</fullName>
    </submittedName>
</protein>
<dbReference type="InterPro" id="IPR028082">
    <property type="entry name" value="Peripla_BP_I"/>
</dbReference>
<evidence type="ECO:0000313" key="5">
    <source>
        <dbReference type="EMBL" id="MBZ4037478.1"/>
    </source>
</evidence>
<name>A0A9X1KRZ7_9FLAO</name>
<keyword evidence="6" id="KW-1185">Reference proteome</keyword>
<dbReference type="Gene3D" id="1.10.260.40">
    <property type="entry name" value="lambda repressor-like DNA-binding domains"/>
    <property type="match status" value="1"/>
</dbReference>
<feature type="domain" description="HTH lacI-type" evidence="4">
    <location>
        <begin position="6"/>
        <end position="63"/>
    </location>
</feature>
<dbReference type="PANTHER" id="PTHR30146">
    <property type="entry name" value="LACI-RELATED TRANSCRIPTIONAL REPRESSOR"/>
    <property type="match status" value="1"/>
</dbReference>
<dbReference type="EMBL" id="JAINUY010000009">
    <property type="protein sequence ID" value="MBZ4037478.1"/>
    <property type="molecule type" value="Genomic_DNA"/>
</dbReference>
<dbReference type="InterPro" id="IPR000843">
    <property type="entry name" value="HTH_LacI"/>
</dbReference>
<dbReference type="PANTHER" id="PTHR30146:SF109">
    <property type="entry name" value="HTH-TYPE TRANSCRIPTIONAL REGULATOR GALS"/>
    <property type="match status" value="1"/>
</dbReference>
<comment type="caution">
    <text evidence="5">The sequence shown here is derived from an EMBL/GenBank/DDBJ whole genome shotgun (WGS) entry which is preliminary data.</text>
</comment>
<proteinExistence type="predicted"/>
<evidence type="ECO:0000313" key="6">
    <source>
        <dbReference type="Proteomes" id="UP001139366"/>
    </source>
</evidence>
<dbReference type="Pfam" id="PF00532">
    <property type="entry name" value="Peripla_BP_1"/>
    <property type="match status" value="1"/>
</dbReference>
<dbReference type="InterPro" id="IPR010982">
    <property type="entry name" value="Lambda_DNA-bd_dom_sf"/>
</dbReference>
<dbReference type="GO" id="GO:0003700">
    <property type="term" value="F:DNA-binding transcription factor activity"/>
    <property type="evidence" value="ECO:0007669"/>
    <property type="project" value="TreeGrafter"/>
</dbReference>
<evidence type="ECO:0000256" key="2">
    <source>
        <dbReference type="ARBA" id="ARBA00023125"/>
    </source>
</evidence>
<dbReference type="CDD" id="cd01392">
    <property type="entry name" value="HTH_LacI"/>
    <property type="match status" value="1"/>
</dbReference>
<evidence type="ECO:0000256" key="1">
    <source>
        <dbReference type="ARBA" id="ARBA00023015"/>
    </source>
</evidence>
<evidence type="ECO:0000256" key="3">
    <source>
        <dbReference type="ARBA" id="ARBA00023163"/>
    </source>
</evidence>
<dbReference type="PROSITE" id="PS50932">
    <property type="entry name" value="HTH_LACI_2"/>
    <property type="match status" value="1"/>
</dbReference>
<keyword evidence="2" id="KW-0238">DNA-binding</keyword>